<evidence type="ECO:0000313" key="2">
    <source>
        <dbReference type="EMBL" id="CAG8953606.1"/>
    </source>
</evidence>
<feature type="region of interest" description="Disordered" evidence="1">
    <location>
        <begin position="44"/>
        <end position="116"/>
    </location>
</feature>
<proteinExistence type="predicted"/>
<name>A0A9N9KTY0_9HELO</name>
<reference evidence="2" key="1">
    <citation type="submission" date="2021-07" db="EMBL/GenBank/DDBJ databases">
        <authorList>
            <person name="Durling M."/>
        </authorList>
    </citation>
    <scope>NUCLEOTIDE SEQUENCE</scope>
</reference>
<gene>
    <name evidence="2" type="ORF">HYFRA_00010065</name>
</gene>
<keyword evidence="3" id="KW-1185">Reference proteome</keyword>
<dbReference type="AlphaFoldDB" id="A0A9N9KTY0"/>
<sequence length="140" mass="16122">MFEPHNEGHHPPFHWPLQSKAGRILDHHNHEFGLCSTITKTRFGSWPTKRRDPRKTGKCNMSLGENKSVEEKDRPKSAERSSRHIESHYQVTSTLRDKNNSYHVDGLAPSPHPRSPPHHVIAFIEAWLARGRKDHQTCGL</sequence>
<protein>
    <submittedName>
        <fullName evidence="2">Uncharacterized protein</fullName>
    </submittedName>
</protein>
<evidence type="ECO:0000313" key="3">
    <source>
        <dbReference type="Proteomes" id="UP000696280"/>
    </source>
</evidence>
<evidence type="ECO:0000256" key="1">
    <source>
        <dbReference type="SAM" id="MobiDB-lite"/>
    </source>
</evidence>
<dbReference type="EMBL" id="CAJVRL010000051">
    <property type="protein sequence ID" value="CAG8953606.1"/>
    <property type="molecule type" value="Genomic_DNA"/>
</dbReference>
<accession>A0A9N9KTY0</accession>
<dbReference type="OrthoDB" id="10284981at2759"/>
<comment type="caution">
    <text evidence="2">The sequence shown here is derived from an EMBL/GenBank/DDBJ whole genome shotgun (WGS) entry which is preliminary data.</text>
</comment>
<dbReference type="Proteomes" id="UP000696280">
    <property type="component" value="Unassembled WGS sequence"/>
</dbReference>
<organism evidence="2 3">
    <name type="scientific">Hymenoscyphus fraxineus</name>
    <dbReference type="NCBI Taxonomy" id="746836"/>
    <lineage>
        <taxon>Eukaryota</taxon>
        <taxon>Fungi</taxon>
        <taxon>Dikarya</taxon>
        <taxon>Ascomycota</taxon>
        <taxon>Pezizomycotina</taxon>
        <taxon>Leotiomycetes</taxon>
        <taxon>Helotiales</taxon>
        <taxon>Helotiaceae</taxon>
        <taxon>Hymenoscyphus</taxon>
    </lineage>
</organism>
<feature type="compositionally biased region" description="Basic and acidic residues" evidence="1">
    <location>
        <begin position="67"/>
        <end position="87"/>
    </location>
</feature>